<dbReference type="Gene3D" id="1.10.287.880">
    <property type="entry name" value="Hypothetical protein YfhH domain"/>
    <property type="match status" value="1"/>
</dbReference>
<dbReference type="Gene3D" id="2.30.30.340">
    <property type="entry name" value="Hypothetical protein YfhH like domains"/>
    <property type="match status" value="1"/>
</dbReference>
<accession>A0A921DY74</accession>
<dbReference type="AlphaFoldDB" id="A0A921DY74"/>
<comment type="caution">
    <text evidence="1">The sequence shown here is derived from an EMBL/GenBank/DDBJ whole genome shotgun (WGS) entry which is preliminary data.</text>
</comment>
<sequence>MNLSTMTRFEIETYIETLTEKMQKAEMMGIENEYRVIERQILIAECYLVDLSKIEKGKIYPLKDSPKHYFKVDYLKGIFAWGFFIGGEESESAIPVSLLKL</sequence>
<reference evidence="1" key="1">
    <citation type="journal article" date="2021" name="PeerJ">
        <title>Extensive microbial diversity within the chicken gut microbiome revealed by metagenomics and culture.</title>
        <authorList>
            <person name="Gilroy R."/>
            <person name="Ravi A."/>
            <person name="Getino M."/>
            <person name="Pursley I."/>
            <person name="Horton D.L."/>
            <person name="Alikhan N.F."/>
            <person name="Baker D."/>
            <person name="Gharbi K."/>
            <person name="Hall N."/>
            <person name="Watson M."/>
            <person name="Adriaenssens E.M."/>
            <person name="Foster-Nyarko E."/>
            <person name="Jarju S."/>
            <person name="Secka A."/>
            <person name="Antonio M."/>
            <person name="Oren A."/>
            <person name="Chaudhuri R.R."/>
            <person name="La Ragione R."/>
            <person name="Hildebrand F."/>
            <person name="Pallen M.J."/>
        </authorList>
    </citation>
    <scope>NUCLEOTIDE SEQUENCE</scope>
    <source>
        <strain evidence="1">6019</strain>
    </source>
</reference>
<gene>
    <name evidence="1" type="ORF">K8V35_08320</name>
</gene>
<dbReference type="EMBL" id="DYYI01000092">
    <property type="protein sequence ID" value="HJE20342.1"/>
    <property type="molecule type" value="Genomic_DNA"/>
</dbReference>
<dbReference type="InterPro" id="IPR036289">
    <property type="entry name" value="YfhH"/>
</dbReference>
<evidence type="ECO:0000313" key="1">
    <source>
        <dbReference type="EMBL" id="HJE20342.1"/>
    </source>
</evidence>
<evidence type="ECO:0000313" key="2">
    <source>
        <dbReference type="Proteomes" id="UP000763505"/>
    </source>
</evidence>
<dbReference type="InterPro" id="IPR014938">
    <property type="entry name" value="YfhH-like"/>
</dbReference>
<dbReference type="SUPFAM" id="SSF101697">
    <property type="entry name" value="Hypothetical protein YfhH"/>
    <property type="match status" value="1"/>
</dbReference>
<name>A0A921DY74_9STAP</name>
<proteinExistence type="predicted"/>
<protein>
    <submittedName>
        <fullName evidence="1">YfhH family protein</fullName>
    </submittedName>
</protein>
<dbReference type="Proteomes" id="UP000763505">
    <property type="component" value="Unassembled WGS sequence"/>
</dbReference>
<dbReference type="Pfam" id="PF08838">
    <property type="entry name" value="DUF1811"/>
    <property type="match status" value="1"/>
</dbReference>
<reference evidence="1" key="2">
    <citation type="submission" date="2021-09" db="EMBL/GenBank/DDBJ databases">
        <authorList>
            <person name="Gilroy R."/>
        </authorList>
    </citation>
    <scope>NUCLEOTIDE SEQUENCE</scope>
    <source>
        <strain evidence="1">6019</strain>
    </source>
</reference>
<organism evidence="1 2">
    <name type="scientific">Aliicoccus persicus</name>
    <dbReference type="NCBI Taxonomy" id="930138"/>
    <lineage>
        <taxon>Bacteria</taxon>
        <taxon>Bacillati</taxon>
        <taxon>Bacillota</taxon>
        <taxon>Bacilli</taxon>
        <taxon>Bacillales</taxon>
        <taxon>Staphylococcaceae</taxon>
        <taxon>Aliicoccus</taxon>
    </lineage>
</organism>